<evidence type="ECO:0000313" key="2">
    <source>
        <dbReference type="WBParaSite" id="SSTP_0000295600.1"/>
    </source>
</evidence>
<organism evidence="2">
    <name type="scientific">Strongyloides stercoralis</name>
    <name type="common">Threadworm</name>
    <dbReference type="NCBI Taxonomy" id="6248"/>
    <lineage>
        <taxon>Eukaryota</taxon>
        <taxon>Metazoa</taxon>
        <taxon>Ecdysozoa</taxon>
        <taxon>Nematoda</taxon>
        <taxon>Chromadorea</taxon>
        <taxon>Rhabditida</taxon>
        <taxon>Tylenchina</taxon>
        <taxon>Panagrolaimomorpha</taxon>
        <taxon>Strongyloidoidea</taxon>
        <taxon>Strongyloididae</taxon>
        <taxon>Strongyloides</taxon>
    </lineage>
</organism>
<name>A0A0K0E0E2_STRER</name>
<dbReference type="Proteomes" id="UP000035681">
    <property type="component" value="Unplaced"/>
</dbReference>
<dbReference type="AlphaFoldDB" id="A0A0K0E0E2"/>
<evidence type="ECO:0000313" key="3">
    <source>
        <dbReference type="WBParaSite" id="TCONS_00001993.p1"/>
    </source>
</evidence>
<keyword evidence="1" id="KW-1185">Reference proteome</keyword>
<dbReference type="WBParaSite" id="TCONS_00001993.p1">
    <property type="protein sequence ID" value="TCONS_00001993.p1"/>
    <property type="gene ID" value="XLOC_001897"/>
</dbReference>
<reference evidence="2" key="1">
    <citation type="submission" date="2015-08" db="UniProtKB">
        <authorList>
            <consortium name="WormBaseParasite"/>
        </authorList>
    </citation>
    <scope>IDENTIFICATION</scope>
</reference>
<dbReference type="WBParaSite" id="SSTP_0000295600.1">
    <property type="protein sequence ID" value="SSTP_0000295600.1"/>
    <property type="gene ID" value="SSTP_0000295600"/>
</dbReference>
<proteinExistence type="predicted"/>
<accession>A0A0K0E0E2</accession>
<evidence type="ECO:0000313" key="1">
    <source>
        <dbReference type="Proteomes" id="UP000035681"/>
    </source>
</evidence>
<sequence>MASKSESTDPSSLNLGGALSLNDKTLVELLKQQQLPPIRYQYYGETSFSEYIDKNAIFFSKLENLPENEKTANLLDCLGPQVYSFLKLKRPNDPLSKCKYSELVGELLEAYNEKIKFAEEYSKLLFIKEDYCNITDLHRMKLAEWTNLEQKTSQKIPDLVKVMLVFDTYQEPLKSIAEKYIQDHHDKLDINEFISFIESESLFVQVSFQTGANNKKGRSRK</sequence>
<protein>
    <submittedName>
        <fullName evidence="2 3">Uncharacterized protein</fullName>
    </submittedName>
</protein>